<dbReference type="EMBL" id="JAGRRH010000006">
    <property type="protein sequence ID" value="KAG7367997.1"/>
    <property type="molecule type" value="Genomic_DNA"/>
</dbReference>
<evidence type="ECO:0000313" key="2">
    <source>
        <dbReference type="Proteomes" id="UP000693970"/>
    </source>
</evidence>
<proteinExistence type="predicted"/>
<gene>
    <name evidence="1" type="ORF">IV203_030740</name>
</gene>
<keyword evidence="2" id="KW-1185">Reference proteome</keyword>
<reference evidence="1" key="1">
    <citation type="journal article" date="2021" name="Sci. Rep.">
        <title>Diploid genomic architecture of Nitzschia inconspicua, an elite biomass production diatom.</title>
        <authorList>
            <person name="Oliver A."/>
            <person name="Podell S."/>
            <person name="Pinowska A."/>
            <person name="Traller J.C."/>
            <person name="Smith S.R."/>
            <person name="McClure R."/>
            <person name="Beliaev A."/>
            <person name="Bohutskyi P."/>
            <person name="Hill E.A."/>
            <person name="Rabines A."/>
            <person name="Zheng H."/>
            <person name="Allen L.Z."/>
            <person name="Kuo A."/>
            <person name="Grigoriev I.V."/>
            <person name="Allen A.E."/>
            <person name="Hazlebeck D."/>
            <person name="Allen E.E."/>
        </authorList>
    </citation>
    <scope>NUCLEOTIDE SEQUENCE</scope>
    <source>
        <strain evidence="1">Hildebrandi</strain>
    </source>
</reference>
<name>A0A9K3LTP4_9STRA</name>
<dbReference type="AlphaFoldDB" id="A0A9K3LTP4"/>
<protein>
    <submittedName>
        <fullName evidence="1">Uncharacterized protein</fullName>
    </submittedName>
</protein>
<comment type="caution">
    <text evidence="1">The sequence shown here is derived from an EMBL/GenBank/DDBJ whole genome shotgun (WGS) entry which is preliminary data.</text>
</comment>
<organism evidence="1 2">
    <name type="scientific">Nitzschia inconspicua</name>
    <dbReference type="NCBI Taxonomy" id="303405"/>
    <lineage>
        <taxon>Eukaryota</taxon>
        <taxon>Sar</taxon>
        <taxon>Stramenopiles</taxon>
        <taxon>Ochrophyta</taxon>
        <taxon>Bacillariophyta</taxon>
        <taxon>Bacillariophyceae</taxon>
        <taxon>Bacillariophycidae</taxon>
        <taxon>Bacillariales</taxon>
        <taxon>Bacillariaceae</taxon>
        <taxon>Nitzschia</taxon>
    </lineage>
</organism>
<accession>A0A9K3LTP4</accession>
<sequence>MYDSVRKNSIDKLCDGALQLLKQDGQDRNQQQCCERARSWSLDSYSTIATADETRDFSEQEHSFRIIPSVIWEGNTPVEINVPSFHLSRATNKLLQQRKTKTQDDYCYSTPIDLDLMDDYYKYENSQETTGPQFAKDDSFLTEEDESAKPLIRSKVCRNPSGGLEEPLQLPERFTQFEI</sequence>
<evidence type="ECO:0000313" key="1">
    <source>
        <dbReference type="EMBL" id="KAG7367997.1"/>
    </source>
</evidence>
<dbReference type="Proteomes" id="UP000693970">
    <property type="component" value="Unassembled WGS sequence"/>
</dbReference>
<reference evidence="1" key="2">
    <citation type="submission" date="2021-04" db="EMBL/GenBank/DDBJ databases">
        <authorList>
            <person name="Podell S."/>
        </authorList>
    </citation>
    <scope>NUCLEOTIDE SEQUENCE</scope>
    <source>
        <strain evidence="1">Hildebrandi</strain>
    </source>
</reference>